<evidence type="ECO:0000313" key="2">
    <source>
        <dbReference type="Proteomes" id="UP000309128"/>
    </source>
</evidence>
<protein>
    <submittedName>
        <fullName evidence="1">Uncharacterized protein</fullName>
    </submittedName>
</protein>
<dbReference type="RefSeq" id="WP_138672608.1">
    <property type="nucleotide sequence ID" value="NZ_VCKY01000241.1"/>
</dbReference>
<dbReference type="EMBL" id="VCKY01000241">
    <property type="protein sequence ID" value="TMR09309.1"/>
    <property type="molecule type" value="Genomic_DNA"/>
</dbReference>
<keyword evidence="2" id="KW-1185">Reference proteome</keyword>
<name>A0A5S4F046_9ACTN</name>
<comment type="caution">
    <text evidence="1">The sequence shown here is derived from an EMBL/GenBank/DDBJ whole genome shotgun (WGS) entry which is preliminary data.</text>
</comment>
<dbReference type="OrthoDB" id="4774944at2"/>
<evidence type="ECO:0000313" key="1">
    <source>
        <dbReference type="EMBL" id="TMR09309.1"/>
    </source>
</evidence>
<sequence>MDFPDDPDDAHFEPIVSRATDLRIFERPHEYDAYLKAGVPVFLMPGESKIDERKALISVCLSAMCSVASQRGAGVWRLTASGPERYEAPAARSKRRRSQRKA</sequence>
<accession>A0A5S4F046</accession>
<dbReference type="Proteomes" id="UP000309128">
    <property type="component" value="Unassembled WGS sequence"/>
</dbReference>
<proteinExistence type="predicted"/>
<dbReference type="AlphaFoldDB" id="A0A5S4F046"/>
<reference evidence="1 2" key="1">
    <citation type="submission" date="2019-05" db="EMBL/GenBank/DDBJ databases">
        <title>Draft genome sequence of Nonomuraea turkmeniaca DSM 43926.</title>
        <authorList>
            <person name="Saricaoglu S."/>
            <person name="Isik K."/>
        </authorList>
    </citation>
    <scope>NUCLEOTIDE SEQUENCE [LARGE SCALE GENOMIC DNA]</scope>
    <source>
        <strain evidence="1 2">DSM 43926</strain>
    </source>
</reference>
<organism evidence="1 2">
    <name type="scientific">Nonomuraea turkmeniaca</name>
    <dbReference type="NCBI Taxonomy" id="103838"/>
    <lineage>
        <taxon>Bacteria</taxon>
        <taxon>Bacillati</taxon>
        <taxon>Actinomycetota</taxon>
        <taxon>Actinomycetes</taxon>
        <taxon>Streptosporangiales</taxon>
        <taxon>Streptosporangiaceae</taxon>
        <taxon>Nonomuraea</taxon>
    </lineage>
</organism>
<gene>
    <name evidence="1" type="ORF">ETD86_44205</name>
</gene>